<dbReference type="RefSeq" id="WP_163074064.1">
    <property type="nucleotide sequence ID" value="NZ_CP048630.1"/>
</dbReference>
<gene>
    <name evidence="5" type="primary">mdcG</name>
    <name evidence="5" type="ORF">G3A50_04065</name>
</gene>
<dbReference type="AlphaFoldDB" id="A0A6P1YI78"/>
<dbReference type="Pfam" id="PF20866">
    <property type="entry name" value="MdcG_N"/>
    <property type="match status" value="1"/>
</dbReference>
<sequence>MFARHDLVWLDPDALPVLEVPGDMREHVDCWIHTGHPAVVRRDDTLRGEVPTVALGIPLPQRLGRRRLVLQAPLDAIVRRGRFPSIAAATSAAPESMREVLAETTLLLEACGAHARVYGSLGWQHLTGEIYLHPASDIDLLIEPDLRFDIDAALDVFRTMAMDASPRLDGELVVAPDRALAWRELLTSPGEVLLRGRDTLILVASAPLLAGLRREPVA</sequence>
<accession>A0A6P1YI78</accession>
<feature type="domain" description="Phosphoribosyl-dephospho-CoA transferase MdcG N-terminal" evidence="4">
    <location>
        <begin position="4"/>
        <end position="81"/>
    </location>
</feature>
<proteinExistence type="predicted"/>
<keyword evidence="1" id="KW-0808">Transferase</keyword>
<dbReference type="Pfam" id="PF10620">
    <property type="entry name" value="MdcG"/>
    <property type="match status" value="1"/>
</dbReference>
<dbReference type="Proteomes" id="UP000464751">
    <property type="component" value="Chromosome"/>
</dbReference>
<protein>
    <submittedName>
        <fullName evidence="5">Malonate decarboxylase holo-[acyl-carrier-protein] synthase</fullName>
    </submittedName>
</protein>
<name>A0A6P1YI78_9HYPH</name>
<evidence type="ECO:0000256" key="2">
    <source>
        <dbReference type="ARBA" id="ARBA00022695"/>
    </source>
</evidence>
<reference evidence="5 6" key="1">
    <citation type="submission" date="2020-02" db="EMBL/GenBank/DDBJ databases">
        <authorList>
            <person name="Li G."/>
        </authorList>
    </citation>
    <scope>NUCLEOTIDE SEQUENCE [LARGE SCALE GENOMIC DNA]</scope>
    <source>
        <strain evidence="5 6">DSM 102029</strain>
    </source>
</reference>
<keyword evidence="2" id="KW-0548">Nucleotidyltransferase</keyword>
<evidence type="ECO:0000259" key="3">
    <source>
        <dbReference type="Pfam" id="PF10620"/>
    </source>
</evidence>
<organism evidence="5 6">
    <name type="scientific">Ancylobacter pratisalsi</name>
    <dbReference type="NCBI Taxonomy" id="1745854"/>
    <lineage>
        <taxon>Bacteria</taxon>
        <taxon>Pseudomonadati</taxon>
        <taxon>Pseudomonadota</taxon>
        <taxon>Alphaproteobacteria</taxon>
        <taxon>Hyphomicrobiales</taxon>
        <taxon>Xanthobacteraceae</taxon>
        <taxon>Ancylobacter</taxon>
    </lineage>
</organism>
<dbReference type="InterPro" id="IPR049180">
    <property type="entry name" value="MdcG_C"/>
</dbReference>
<dbReference type="InterPro" id="IPR048903">
    <property type="entry name" value="MdcG_N"/>
</dbReference>
<keyword evidence="6" id="KW-1185">Reference proteome</keyword>
<dbReference type="GO" id="GO:0016779">
    <property type="term" value="F:nucleotidyltransferase activity"/>
    <property type="evidence" value="ECO:0007669"/>
    <property type="project" value="UniProtKB-KW"/>
</dbReference>
<feature type="domain" description="Phosphoribosyl-dephospho-CoA transferase MdcG C-terminal" evidence="3">
    <location>
        <begin position="87"/>
        <end position="204"/>
    </location>
</feature>
<evidence type="ECO:0000313" key="5">
    <source>
        <dbReference type="EMBL" id="QIB32979.1"/>
    </source>
</evidence>
<evidence type="ECO:0000313" key="6">
    <source>
        <dbReference type="Proteomes" id="UP000464751"/>
    </source>
</evidence>
<evidence type="ECO:0000256" key="1">
    <source>
        <dbReference type="ARBA" id="ARBA00022679"/>
    </source>
</evidence>
<evidence type="ECO:0000259" key="4">
    <source>
        <dbReference type="Pfam" id="PF20866"/>
    </source>
</evidence>
<dbReference type="InterPro" id="IPR017557">
    <property type="entry name" value="Holo-ACP_synthase"/>
</dbReference>
<dbReference type="EMBL" id="CP048630">
    <property type="protein sequence ID" value="QIB32979.1"/>
    <property type="molecule type" value="Genomic_DNA"/>
</dbReference>
<dbReference type="NCBIfam" id="TIGR03135">
    <property type="entry name" value="malonate_mdcG"/>
    <property type="match status" value="1"/>
</dbReference>
<dbReference type="KEGG" id="apra:G3A50_04065"/>